<evidence type="ECO:0000256" key="2">
    <source>
        <dbReference type="ARBA" id="ARBA00022670"/>
    </source>
</evidence>
<feature type="domain" description="Peptidase S8/S53" evidence="7">
    <location>
        <begin position="160"/>
        <end position="399"/>
    </location>
</feature>
<sequence>MKSPHPTAGDGAIATNSPSKASRPDLNDALFFSPEEATVFLEDESSRLSLPAPSEDSLPGEYTIRFADQEAMEAFLEQAGASGLSVLGTIPELLMVRVRGSGAELALLVPEGSELENNYRVRTPTIPDEQLWQAGILAAFNGNALSYLGAPSAIGRIDWGEGIVVAVLDTGWSGHPSVPDGSVRQLDMLGGNDDGTYSAHGTAVAGLIASNDFFAPGIAPGSEILAIRVLDTDGQGDAFTLAQGIIAAVNNGASVINMSLGGYSDSGVLRQAVNYASENGVVMVAAAGNDGMNRLTYPAAYASVIGVNAVDANGNRTPFSNYGEGLDIAAPGYHVHALWDEEGYVFFDGTSASAPLVSGMAARLLQTGAATTPAAVQSLIRNYANDTGLPGEDLQYGAGILSAARLETSGQRGINDLALADLYPAVEESDGATIPLYVTFQNRGSEFTPGTSVDISVNGNPFFYRLPGMAPGRVESVTVPIPLTRLNAGERFEVTAIARMVDGFADDQPENNGGRIVLQRPPGE</sequence>
<evidence type="ECO:0000313" key="9">
    <source>
        <dbReference type="Proteomes" id="UP000478417"/>
    </source>
</evidence>
<feature type="active site" description="Charge relay system" evidence="5">
    <location>
        <position position="351"/>
    </location>
</feature>
<feature type="region of interest" description="Disordered" evidence="6">
    <location>
        <begin position="505"/>
        <end position="524"/>
    </location>
</feature>
<reference evidence="8 9" key="1">
    <citation type="submission" date="2020-02" db="EMBL/GenBank/DDBJ databases">
        <title>Albibacoteraceae fam. nov., the first described family within the subdivision 4 Verrucomicrobia.</title>
        <authorList>
            <person name="Xi F."/>
        </authorList>
    </citation>
    <scope>NUCLEOTIDE SEQUENCE [LARGE SCALE GENOMIC DNA]</scope>
    <source>
        <strain evidence="8 9">CK1056</strain>
    </source>
</reference>
<dbReference type="InterPro" id="IPR023828">
    <property type="entry name" value="Peptidase_S8_Ser-AS"/>
</dbReference>
<dbReference type="InterPro" id="IPR022398">
    <property type="entry name" value="Peptidase_S8_His-AS"/>
</dbReference>
<gene>
    <name evidence="8" type="ORF">G0Q06_08100</name>
</gene>
<keyword evidence="4 5" id="KW-0720">Serine protease</keyword>
<dbReference type="GO" id="GO:0004252">
    <property type="term" value="F:serine-type endopeptidase activity"/>
    <property type="evidence" value="ECO:0007669"/>
    <property type="project" value="UniProtKB-UniRule"/>
</dbReference>
<feature type="active site" description="Charge relay system" evidence="5">
    <location>
        <position position="169"/>
    </location>
</feature>
<evidence type="ECO:0000256" key="3">
    <source>
        <dbReference type="ARBA" id="ARBA00022801"/>
    </source>
</evidence>
<name>A0A6B2M0H0_9BACT</name>
<dbReference type="InterPro" id="IPR050131">
    <property type="entry name" value="Peptidase_S8_subtilisin-like"/>
</dbReference>
<proteinExistence type="inferred from homology"/>
<keyword evidence="3 5" id="KW-0378">Hydrolase</keyword>
<evidence type="ECO:0000313" key="8">
    <source>
        <dbReference type="EMBL" id="NDV62408.1"/>
    </source>
</evidence>
<keyword evidence="2 5" id="KW-0645">Protease</keyword>
<dbReference type="PANTHER" id="PTHR43806:SF11">
    <property type="entry name" value="CEREVISIN-RELATED"/>
    <property type="match status" value="1"/>
</dbReference>
<dbReference type="PROSITE" id="PS51892">
    <property type="entry name" value="SUBTILASE"/>
    <property type="match status" value="1"/>
</dbReference>
<keyword evidence="9" id="KW-1185">Reference proteome</keyword>
<dbReference type="PRINTS" id="PR00723">
    <property type="entry name" value="SUBTILISIN"/>
</dbReference>
<comment type="similarity">
    <text evidence="1 5">Belongs to the peptidase S8 family.</text>
</comment>
<dbReference type="RefSeq" id="WP_163964259.1">
    <property type="nucleotide sequence ID" value="NZ_JAAGNX010000002.1"/>
</dbReference>
<dbReference type="PROSITE" id="PS00137">
    <property type="entry name" value="SUBTILASE_HIS"/>
    <property type="match status" value="1"/>
</dbReference>
<evidence type="ECO:0000256" key="6">
    <source>
        <dbReference type="SAM" id="MobiDB-lite"/>
    </source>
</evidence>
<dbReference type="PROSITE" id="PS00138">
    <property type="entry name" value="SUBTILASE_SER"/>
    <property type="match status" value="1"/>
</dbReference>
<evidence type="ECO:0000256" key="1">
    <source>
        <dbReference type="ARBA" id="ARBA00011073"/>
    </source>
</evidence>
<dbReference type="SUPFAM" id="SSF52743">
    <property type="entry name" value="Subtilisin-like"/>
    <property type="match status" value="1"/>
</dbReference>
<evidence type="ECO:0000256" key="4">
    <source>
        <dbReference type="ARBA" id="ARBA00022825"/>
    </source>
</evidence>
<protein>
    <submittedName>
        <fullName evidence="8">S8 family serine peptidase</fullName>
    </submittedName>
</protein>
<comment type="caution">
    <text evidence="8">The sequence shown here is derived from an EMBL/GenBank/DDBJ whole genome shotgun (WGS) entry which is preliminary data.</text>
</comment>
<dbReference type="InterPro" id="IPR000209">
    <property type="entry name" value="Peptidase_S8/S53_dom"/>
</dbReference>
<dbReference type="InterPro" id="IPR036852">
    <property type="entry name" value="Peptidase_S8/S53_dom_sf"/>
</dbReference>
<evidence type="ECO:0000259" key="7">
    <source>
        <dbReference type="Pfam" id="PF00082"/>
    </source>
</evidence>
<dbReference type="EMBL" id="JAAGNX010000002">
    <property type="protein sequence ID" value="NDV62408.1"/>
    <property type="molecule type" value="Genomic_DNA"/>
</dbReference>
<dbReference type="PANTHER" id="PTHR43806">
    <property type="entry name" value="PEPTIDASE S8"/>
    <property type="match status" value="1"/>
</dbReference>
<evidence type="ECO:0000256" key="5">
    <source>
        <dbReference type="PROSITE-ProRule" id="PRU01240"/>
    </source>
</evidence>
<organism evidence="8 9">
    <name type="scientific">Oceanipulchritudo coccoides</name>
    <dbReference type="NCBI Taxonomy" id="2706888"/>
    <lineage>
        <taxon>Bacteria</taxon>
        <taxon>Pseudomonadati</taxon>
        <taxon>Verrucomicrobiota</taxon>
        <taxon>Opitutia</taxon>
        <taxon>Puniceicoccales</taxon>
        <taxon>Oceanipulchritudinaceae</taxon>
        <taxon>Oceanipulchritudo</taxon>
    </lineage>
</organism>
<dbReference type="InterPro" id="IPR015500">
    <property type="entry name" value="Peptidase_S8_subtilisin-rel"/>
</dbReference>
<dbReference type="Pfam" id="PF00082">
    <property type="entry name" value="Peptidase_S8"/>
    <property type="match status" value="1"/>
</dbReference>
<dbReference type="AlphaFoldDB" id="A0A6B2M0H0"/>
<accession>A0A6B2M0H0</accession>
<dbReference type="Proteomes" id="UP000478417">
    <property type="component" value="Unassembled WGS sequence"/>
</dbReference>
<dbReference type="Gene3D" id="3.40.50.200">
    <property type="entry name" value="Peptidase S8/S53 domain"/>
    <property type="match status" value="1"/>
</dbReference>
<dbReference type="GO" id="GO:0006508">
    <property type="term" value="P:proteolysis"/>
    <property type="evidence" value="ECO:0007669"/>
    <property type="project" value="UniProtKB-KW"/>
</dbReference>
<feature type="active site" description="Charge relay system" evidence="5">
    <location>
        <position position="200"/>
    </location>
</feature>
<feature type="region of interest" description="Disordered" evidence="6">
    <location>
        <begin position="1"/>
        <end position="26"/>
    </location>
</feature>